<dbReference type="EMBL" id="JACHIO010000005">
    <property type="protein sequence ID" value="MBB5063249.1"/>
    <property type="molecule type" value="Genomic_DNA"/>
</dbReference>
<comment type="caution">
    <text evidence="2">The sequence shown here is derived from an EMBL/GenBank/DDBJ whole genome shotgun (WGS) entry which is preliminary data.</text>
</comment>
<proteinExistence type="predicted"/>
<feature type="region of interest" description="Disordered" evidence="1">
    <location>
        <begin position="1"/>
        <end position="22"/>
    </location>
</feature>
<accession>A0A7W7ZNG7</accession>
<dbReference type="AlphaFoldDB" id="A0A7W7ZNG7"/>
<protein>
    <submittedName>
        <fullName evidence="2">Uncharacterized protein</fullName>
    </submittedName>
</protein>
<evidence type="ECO:0000313" key="3">
    <source>
        <dbReference type="Proteomes" id="UP000584867"/>
    </source>
</evidence>
<gene>
    <name evidence="2" type="ORF">HDF15_001589</name>
</gene>
<evidence type="ECO:0000256" key="1">
    <source>
        <dbReference type="SAM" id="MobiDB-lite"/>
    </source>
</evidence>
<name>A0A7W7ZNG7_9BACT</name>
<evidence type="ECO:0000313" key="2">
    <source>
        <dbReference type="EMBL" id="MBB5063249.1"/>
    </source>
</evidence>
<dbReference type="Proteomes" id="UP000584867">
    <property type="component" value="Unassembled WGS sequence"/>
</dbReference>
<reference evidence="2 3" key="1">
    <citation type="submission" date="2020-08" db="EMBL/GenBank/DDBJ databases">
        <title>Genomic Encyclopedia of Type Strains, Phase IV (KMG-V): Genome sequencing to study the core and pangenomes of soil and plant-associated prokaryotes.</title>
        <authorList>
            <person name="Whitman W."/>
        </authorList>
    </citation>
    <scope>NUCLEOTIDE SEQUENCE [LARGE SCALE GENOMIC DNA]</scope>
    <source>
        <strain evidence="2 3">X5P3</strain>
    </source>
</reference>
<organism evidence="2 3">
    <name type="scientific">Granulicella mallensis</name>
    <dbReference type="NCBI Taxonomy" id="940614"/>
    <lineage>
        <taxon>Bacteria</taxon>
        <taxon>Pseudomonadati</taxon>
        <taxon>Acidobacteriota</taxon>
        <taxon>Terriglobia</taxon>
        <taxon>Terriglobales</taxon>
        <taxon>Acidobacteriaceae</taxon>
        <taxon>Granulicella</taxon>
    </lineage>
</organism>
<sequence>MQKDMGATGVTPDPVKPLPTPEALEEQRLIRRMQMMMNMVMQVIAQDSTLTIDDASQMIADARSAALAMFPGKELAYDLIWKPRFQRLMRERFLIM</sequence>
<dbReference type="RefSeq" id="WP_184254249.1">
    <property type="nucleotide sequence ID" value="NZ_JACHIO010000005.1"/>
</dbReference>